<dbReference type="Gene3D" id="2.40.160.20">
    <property type="match status" value="1"/>
</dbReference>
<keyword evidence="2" id="KW-0732">Signal</keyword>
<organism evidence="3 4">
    <name type="scientific">Bergeyella porcorum</name>
    <dbReference type="NCBI Taxonomy" id="1735111"/>
    <lineage>
        <taxon>Bacteria</taxon>
        <taxon>Pseudomonadati</taxon>
        <taxon>Bacteroidota</taxon>
        <taxon>Flavobacteriia</taxon>
        <taxon>Flavobacteriales</taxon>
        <taxon>Weeksellaceae</taxon>
        <taxon>Bergeyella</taxon>
    </lineage>
</organism>
<evidence type="ECO:0000313" key="4">
    <source>
        <dbReference type="Proteomes" id="UP001432059"/>
    </source>
</evidence>
<proteinExistence type="predicted"/>
<protein>
    <recommendedName>
        <fullName evidence="5">Outer membrane protein beta-barrel domain-containing protein</fullName>
    </recommendedName>
</protein>
<feature type="region of interest" description="Disordered" evidence="1">
    <location>
        <begin position="202"/>
        <end position="232"/>
    </location>
</feature>
<evidence type="ECO:0000256" key="2">
    <source>
        <dbReference type="SAM" id="SignalP"/>
    </source>
</evidence>
<evidence type="ECO:0000256" key="1">
    <source>
        <dbReference type="SAM" id="MobiDB-lite"/>
    </source>
</evidence>
<reference evidence="3" key="1">
    <citation type="submission" date="2023-10" db="EMBL/GenBank/DDBJ databases">
        <title>Characterization and whole genome sequencing of a novel strain of Bergeyella porcorum QD2021 isolated from pig.</title>
        <authorList>
            <person name="Liu G."/>
            <person name="Chen C."/>
            <person name="Han X."/>
        </authorList>
    </citation>
    <scope>NUCLEOTIDE SEQUENCE</scope>
    <source>
        <strain evidence="3">QD2021</strain>
    </source>
</reference>
<dbReference type="RefSeq" id="WP_327984807.1">
    <property type="nucleotide sequence ID" value="NZ_CP136426.1"/>
</dbReference>
<evidence type="ECO:0000313" key="3">
    <source>
        <dbReference type="EMBL" id="WOC51145.1"/>
    </source>
</evidence>
<name>A0AAU0F5A8_9FLAO</name>
<evidence type="ECO:0008006" key="5">
    <source>
        <dbReference type="Google" id="ProtNLM"/>
    </source>
</evidence>
<dbReference type="KEGG" id="bpor:BPO_0498"/>
<sequence>MKKVLLLGAFALFGAMNAQEYKPEAGKVTTEFGLTGGLGDTSVQLPDGNAYFKARYFKTENLAYRLSASVGSSSTTTDTDEYSSRGTIFETHTTGKDKVSSTNILLGFGVEKHFAGTERLSPYIGAEALIGYAGQKKVSDRTEVNSGSNTTAYNLTTEKEVKGPNTFSFGVRGVFGADYYFAKKVFLGVEAGLGLMYASEGKTKTSSSNSLTSGGTTTTRSSSSETPGGRSFNIKPQVVTGIRIGYVF</sequence>
<dbReference type="Proteomes" id="UP001432059">
    <property type="component" value="Chromosome"/>
</dbReference>
<dbReference type="AlphaFoldDB" id="A0AAU0F5A8"/>
<dbReference type="EMBL" id="CP136426">
    <property type="protein sequence ID" value="WOC51145.1"/>
    <property type="molecule type" value="Genomic_DNA"/>
</dbReference>
<feature type="compositionally biased region" description="Low complexity" evidence="1">
    <location>
        <begin position="204"/>
        <end position="231"/>
    </location>
</feature>
<accession>A0AAU0F5A8</accession>
<feature type="chain" id="PRO_5043871390" description="Outer membrane protein beta-barrel domain-containing protein" evidence="2">
    <location>
        <begin position="19"/>
        <end position="248"/>
    </location>
</feature>
<keyword evidence="4" id="KW-1185">Reference proteome</keyword>
<feature type="signal peptide" evidence="2">
    <location>
        <begin position="1"/>
        <end position="18"/>
    </location>
</feature>
<gene>
    <name evidence="3" type="ORF">BPO_0498</name>
</gene>